<proteinExistence type="predicted"/>
<evidence type="ECO:0000256" key="1">
    <source>
        <dbReference type="ARBA" id="ARBA00023015"/>
    </source>
</evidence>
<dbReference type="InterPro" id="IPR018060">
    <property type="entry name" value="HTH_AraC"/>
</dbReference>
<comment type="caution">
    <text evidence="6">The sequence shown here is derived from an EMBL/GenBank/DDBJ whole genome shotgun (WGS) entry which is preliminary data.</text>
</comment>
<dbReference type="InterPro" id="IPR037923">
    <property type="entry name" value="HTH-like"/>
</dbReference>
<evidence type="ECO:0000256" key="4">
    <source>
        <dbReference type="ARBA" id="ARBA00023163"/>
    </source>
</evidence>
<name>A0ABS4IRF6_9BACL</name>
<dbReference type="Gene3D" id="1.10.10.60">
    <property type="entry name" value="Homeodomain-like"/>
    <property type="match status" value="2"/>
</dbReference>
<keyword evidence="1" id="KW-0805">Transcription regulation</keyword>
<dbReference type="PRINTS" id="PR00032">
    <property type="entry name" value="HTHARAC"/>
</dbReference>
<reference evidence="6 7" key="1">
    <citation type="submission" date="2021-03" db="EMBL/GenBank/DDBJ databases">
        <title>Genomic Encyclopedia of Type Strains, Phase IV (KMG-IV): sequencing the most valuable type-strain genomes for metagenomic binning, comparative biology and taxonomic classification.</title>
        <authorList>
            <person name="Goeker M."/>
        </authorList>
    </citation>
    <scope>NUCLEOTIDE SEQUENCE [LARGE SCALE GENOMIC DNA]</scope>
    <source>
        <strain evidence="6 7">DSM 26048</strain>
    </source>
</reference>
<dbReference type="InterPro" id="IPR050204">
    <property type="entry name" value="AraC_XylS_family_regulators"/>
</dbReference>
<dbReference type="PROSITE" id="PS00041">
    <property type="entry name" value="HTH_ARAC_FAMILY_1"/>
    <property type="match status" value="1"/>
</dbReference>
<dbReference type="InterPro" id="IPR009057">
    <property type="entry name" value="Homeodomain-like_sf"/>
</dbReference>
<organism evidence="6 7">
    <name type="scientific">Paenibacillus eucommiae</name>
    <dbReference type="NCBI Taxonomy" id="1355755"/>
    <lineage>
        <taxon>Bacteria</taxon>
        <taxon>Bacillati</taxon>
        <taxon>Bacillota</taxon>
        <taxon>Bacilli</taxon>
        <taxon>Bacillales</taxon>
        <taxon>Paenibacillaceae</taxon>
        <taxon>Paenibacillus</taxon>
    </lineage>
</organism>
<gene>
    <name evidence="6" type="ORF">J2Z66_001723</name>
</gene>
<dbReference type="InterPro" id="IPR018062">
    <property type="entry name" value="HTH_AraC-typ_CS"/>
</dbReference>
<dbReference type="PANTHER" id="PTHR46796:SF7">
    <property type="entry name" value="ARAC FAMILY TRANSCRIPTIONAL REGULATOR"/>
    <property type="match status" value="1"/>
</dbReference>
<dbReference type="Pfam" id="PF12833">
    <property type="entry name" value="HTH_18"/>
    <property type="match status" value="1"/>
</dbReference>
<dbReference type="Proteomes" id="UP001519287">
    <property type="component" value="Unassembled WGS sequence"/>
</dbReference>
<dbReference type="SUPFAM" id="SSF46689">
    <property type="entry name" value="Homeodomain-like"/>
    <property type="match status" value="2"/>
</dbReference>
<dbReference type="InterPro" id="IPR014710">
    <property type="entry name" value="RmlC-like_jellyroll"/>
</dbReference>
<keyword evidence="2" id="KW-0238">DNA-binding</keyword>
<keyword evidence="3" id="KW-0010">Activator</keyword>
<protein>
    <submittedName>
        <fullName evidence="6">AraC-like DNA-binding protein</fullName>
    </submittedName>
</protein>
<dbReference type="InterPro" id="IPR020449">
    <property type="entry name" value="Tscrpt_reg_AraC-type_HTH"/>
</dbReference>
<dbReference type="RefSeq" id="WP_209970925.1">
    <property type="nucleotide sequence ID" value="NZ_JAGGLB010000004.1"/>
</dbReference>
<keyword evidence="4" id="KW-0804">Transcription</keyword>
<evidence type="ECO:0000256" key="2">
    <source>
        <dbReference type="ARBA" id="ARBA00023125"/>
    </source>
</evidence>
<dbReference type="SMART" id="SM00342">
    <property type="entry name" value="HTH_ARAC"/>
    <property type="match status" value="1"/>
</dbReference>
<dbReference type="PROSITE" id="PS01124">
    <property type="entry name" value="HTH_ARAC_FAMILY_2"/>
    <property type="match status" value="1"/>
</dbReference>
<dbReference type="PANTHER" id="PTHR46796">
    <property type="entry name" value="HTH-TYPE TRANSCRIPTIONAL ACTIVATOR RHAS-RELATED"/>
    <property type="match status" value="1"/>
</dbReference>
<dbReference type="EMBL" id="JAGGLB010000004">
    <property type="protein sequence ID" value="MBP1990125.1"/>
    <property type="molecule type" value="Genomic_DNA"/>
</dbReference>
<keyword evidence="7" id="KW-1185">Reference proteome</keyword>
<evidence type="ECO:0000313" key="7">
    <source>
        <dbReference type="Proteomes" id="UP001519287"/>
    </source>
</evidence>
<dbReference type="SUPFAM" id="SSF51215">
    <property type="entry name" value="Regulatory protein AraC"/>
    <property type="match status" value="1"/>
</dbReference>
<evidence type="ECO:0000259" key="5">
    <source>
        <dbReference type="PROSITE" id="PS01124"/>
    </source>
</evidence>
<evidence type="ECO:0000256" key="3">
    <source>
        <dbReference type="ARBA" id="ARBA00023159"/>
    </source>
</evidence>
<feature type="domain" description="HTH araC/xylS-type" evidence="5">
    <location>
        <begin position="187"/>
        <end position="284"/>
    </location>
</feature>
<dbReference type="Gene3D" id="2.60.120.10">
    <property type="entry name" value="Jelly Rolls"/>
    <property type="match status" value="1"/>
</dbReference>
<evidence type="ECO:0000313" key="6">
    <source>
        <dbReference type="EMBL" id="MBP1990125.1"/>
    </source>
</evidence>
<sequence>MKIGLLSGLTPMINFASRTTVAADTDWGIRLIPDWQFFYVVSGEAALQLGPDSYSIRPGECVLYGPESAHQLRTINETDYFSVHFDWHAAAEEPVHPAYRIRYGGLDDMLKQADSYSLDIPGHGEVCIPHHFTAAGLEPVLMQLVREYRMEQPGYTVMLRALQMEIITCIVRSMLRKVQPLSVHKIGPALQAMRSQPERNWAVAELAELCGYHPIHFSKIFKEEIGRSPKQYMMMERISQAKQALLKGDKIEAIAERLGYTSIHYFSYNFKNETGLTPSEFRQQGSSSIDPK</sequence>
<accession>A0ABS4IRF6</accession>